<evidence type="ECO:0000313" key="2">
    <source>
        <dbReference type="EMBL" id="SNU79046.1"/>
    </source>
</evidence>
<gene>
    <name evidence="2" type="ORF">SAMEA4504057_00533</name>
</gene>
<accession>A0AB38DP46</accession>
<protein>
    <submittedName>
        <fullName evidence="2">Uncharacterized protein</fullName>
    </submittedName>
</protein>
<feature type="transmembrane region" description="Helical" evidence="1">
    <location>
        <begin position="88"/>
        <end position="111"/>
    </location>
</feature>
<feature type="transmembrane region" description="Helical" evidence="1">
    <location>
        <begin position="21"/>
        <end position="43"/>
    </location>
</feature>
<dbReference type="Proteomes" id="UP000215033">
    <property type="component" value="Chromosome 1"/>
</dbReference>
<keyword evidence="1" id="KW-0812">Transmembrane</keyword>
<evidence type="ECO:0000256" key="1">
    <source>
        <dbReference type="SAM" id="Phobius"/>
    </source>
</evidence>
<keyword evidence="1" id="KW-0472">Membrane</keyword>
<organism evidence="2 3">
    <name type="scientific">Neisseria zoodegmatis</name>
    <dbReference type="NCBI Taxonomy" id="326523"/>
    <lineage>
        <taxon>Bacteria</taxon>
        <taxon>Pseudomonadati</taxon>
        <taxon>Pseudomonadota</taxon>
        <taxon>Betaproteobacteria</taxon>
        <taxon>Neisseriales</taxon>
        <taxon>Neisseriaceae</taxon>
        <taxon>Neisseria</taxon>
    </lineage>
</organism>
<feature type="transmembrane region" description="Helical" evidence="1">
    <location>
        <begin position="117"/>
        <end position="137"/>
    </location>
</feature>
<feature type="transmembrane region" description="Helical" evidence="1">
    <location>
        <begin position="176"/>
        <end position="195"/>
    </location>
</feature>
<name>A0AB38DP46_9NEIS</name>
<proteinExistence type="predicted"/>
<keyword evidence="1" id="KW-1133">Transmembrane helix</keyword>
<dbReference type="RefSeq" id="WP_095197827.1">
    <property type="nucleotide sequence ID" value="NZ_LT906434.1"/>
</dbReference>
<dbReference type="AlphaFoldDB" id="A0AB38DP46"/>
<sequence length="237" mass="28240">MNVILNHFDFEIINNLKINKYVKWTAIILICQIIPIIFIDLNIIIEQKVIIIISYALFEFLYFLITLKVIKYFYNSGRVIKSMFYQSIFLNLGVIFTMLFFPLFIVAFIRYIHLYKYYFSLVLLTFLLSFIYICNISPNKVIEMSKRHYFVKKDENNISICFVSDTLPKTFQKIPIISYIPYMAAIGFCLYAFANRKNEESLYYLILSCMTLSAISLYSEFCYLLLGIKYLMNRKIR</sequence>
<feature type="transmembrane region" description="Helical" evidence="1">
    <location>
        <begin position="49"/>
        <end position="67"/>
    </location>
</feature>
<dbReference type="KEGG" id="nzo:SAMEA4504057_0533"/>
<evidence type="ECO:0000313" key="3">
    <source>
        <dbReference type="Proteomes" id="UP000215033"/>
    </source>
</evidence>
<reference evidence="2 3" key="1">
    <citation type="submission" date="2017-06" db="EMBL/GenBank/DDBJ databases">
        <authorList>
            <consortium name="Pathogen Informatics"/>
        </authorList>
    </citation>
    <scope>NUCLEOTIDE SEQUENCE [LARGE SCALE GENOMIC DNA]</scope>
    <source>
        <strain evidence="2 3">NCTC12230</strain>
    </source>
</reference>
<feature type="transmembrane region" description="Helical" evidence="1">
    <location>
        <begin position="201"/>
        <end position="226"/>
    </location>
</feature>
<dbReference type="EMBL" id="LT906434">
    <property type="protein sequence ID" value="SNU79046.1"/>
    <property type="molecule type" value="Genomic_DNA"/>
</dbReference>